<dbReference type="AlphaFoldDB" id="A0A1R3VBB4"/>
<proteinExistence type="predicted"/>
<organism evidence="1 2">
    <name type="scientific">Mesorhizobium prunaredense</name>
    <dbReference type="NCBI Taxonomy" id="1631249"/>
    <lineage>
        <taxon>Bacteria</taxon>
        <taxon>Pseudomonadati</taxon>
        <taxon>Pseudomonadota</taxon>
        <taxon>Alphaproteobacteria</taxon>
        <taxon>Hyphomicrobiales</taxon>
        <taxon>Phyllobacteriaceae</taxon>
        <taxon>Mesorhizobium</taxon>
    </lineage>
</organism>
<protein>
    <submittedName>
        <fullName evidence="1">Uncharacterized protein</fullName>
    </submittedName>
</protein>
<dbReference type="RefSeq" id="WP_143744631.1">
    <property type="nucleotide sequence ID" value="NZ_FTPD01000026.1"/>
</dbReference>
<name>A0A1R3VBB4_9HYPH</name>
<keyword evidence="2" id="KW-1185">Reference proteome</keyword>
<dbReference type="Proteomes" id="UP000188388">
    <property type="component" value="Unassembled WGS sequence"/>
</dbReference>
<gene>
    <name evidence="1" type="ORF">BQ8794_320039</name>
</gene>
<dbReference type="EMBL" id="FTPD01000026">
    <property type="protein sequence ID" value="SIT57217.1"/>
    <property type="molecule type" value="Genomic_DNA"/>
</dbReference>
<evidence type="ECO:0000313" key="2">
    <source>
        <dbReference type="Proteomes" id="UP000188388"/>
    </source>
</evidence>
<sequence length="132" mass="14206">MAALNGAAILQIGRDPRRAKAIIADLVAMLAAAARRVIIWYASACASGVSYNAFDLRLMVQKNDDFGLAASPITSKVGVRRLDVVARHSMPLAALVRDADRVSSASLEATSALTRRHRSHERPLWGVAAETR</sequence>
<reference evidence="2" key="1">
    <citation type="submission" date="2017-01" db="EMBL/GenBank/DDBJ databases">
        <authorList>
            <person name="Brunel B."/>
        </authorList>
    </citation>
    <scope>NUCLEOTIDE SEQUENCE [LARGE SCALE GENOMIC DNA]</scope>
</reference>
<evidence type="ECO:0000313" key="1">
    <source>
        <dbReference type="EMBL" id="SIT57217.1"/>
    </source>
</evidence>
<accession>A0A1R3VBB4</accession>